<gene>
    <name evidence="2" type="ORF">FR943_17740</name>
</gene>
<keyword evidence="1" id="KW-0732">Signal</keyword>
<proteinExistence type="predicted"/>
<evidence type="ECO:0008006" key="4">
    <source>
        <dbReference type="Google" id="ProtNLM"/>
    </source>
</evidence>
<comment type="caution">
    <text evidence="2">The sequence shown here is derived from an EMBL/GenBank/DDBJ whole genome shotgun (WGS) entry which is preliminary data.</text>
</comment>
<feature type="signal peptide" evidence="1">
    <location>
        <begin position="1"/>
        <end position="32"/>
    </location>
</feature>
<feature type="chain" id="PRO_5046582653" description="Lipoprotein" evidence="1">
    <location>
        <begin position="33"/>
        <end position="158"/>
    </location>
</feature>
<accession>A0ABS6KQ87</accession>
<dbReference type="Proteomes" id="UP000812982">
    <property type="component" value="Unassembled WGS sequence"/>
</dbReference>
<sequence length="158" mass="15963">MTQRTTTCFIAAMTIGLAVTACSSATETTTQAATDTAHATSAASGAEQLTSLLPTPGDVRQTTGPDDIADGGIHLHYQVHGAPNDVMAAYTSALEAKGWALTTIISSSGGGGGGATYTGTHDDAYGVFDGGGYADSTYIDVCAWPAKPANPNCSRGER</sequence>
<dbReference type="EMBL" id="VOMB01000020">
    <property type="protein sequence ID" value="MBU9765680.1"/>
    <property type="molecule type" value="Genomic_DNA"/>
</dbReference>
<keyword evidence="3" id="KW-1185">Reference proteome</keyword>
<evidence type="ECO:0000256" key="1">
    <source>
        <dbReference type="SAM" id="SignalP"/>
    </source>
</evidence>
<evidence type="ECO:0000313" key="3">
    <source>
        <dbReference type="Proteomes" id="UP000812982"/>
    </source>
</evidence>
<organism evidence="2 3">
    <name type="scientific">[Mycobacterium] fortunisiensis</name>
    <dbReference type="NCBI Taxonomy" id="2600579"/>
    <lineage>
        <taxon>Bacteria</taxon>
        <taxon>Bacillati</taxon>
        <taxon>Actinomycetota</taxon>
        <taxon>Actinomycetes</taxon>
        <taxon>Mycobacteriales</taxon>
        <taxon>Mycobacteriaceae</taxon>
        <taxon>Mycolicibacterium</taxon>
    </lineage>
</organism>
<name>A0ABS6KQ87_9MYCO</name>
<dbReference type="RefSeq" id="WP_217159493.1">
    <property type="nucleotide sequence ID" value="NZ_VOMB01000020.1"/>
</dbReference>
<protein>
    <recommendedName>
        <fullName evidence="4">Lipoprotein</fullName>
    </recommendedName>
</protein>
<dbReference type="PROSITE" id="PS51257">
    <property type="entry name" value="PROKAR_LIPOPROTEIN"/>
    <property type="match status" value="1"/>
</dbReference>
<reference evidence="2 3" key="1">
    <citation type="journal article" date="2021" name="Sci. Rep.">
        <title>Phenotypic and genomic hallmarks of a novel, potentially pathogenic rapidly growing Mycobacterium species related to the Mycobacterium fortuitum complex.</title>
        <authorList>
            <person name="Gharbi R."/>
            <person name="Khanna V."/>
            <person name="Frigui W."/>
            <person name="Mhenni B."/>
            <person name="Brosch R."/>
            <person name="Mardassi H."/>
        </authorList>
    </citation>
    <scope>NUCLEOTIDE SEQUENCE [LARGE SCALE GENOMIC DNA]</scope>
    <source>
        <strain evidence="2 3">TNTM28</strain>
    </source>
</reference>
<evidence type="ECO:0000313" key="2">
    <source>
        <dbReference type="EMBL" id="MBU9765680.1"/>
    </source>
</evidence>